<accession>A0ABM1MCX6</accession>
<dbReference type="PROSITE" id="PS51253">
    <property type="entry name" value="HTH_CENPB"/>
    <property type="match status" value="1"/>
</dbReference>
<evidence type="ECO:0000313" key="6">
    <source>
        <dbReference type="Proteomes" id="UP000695000"/>
    </source>
</evidence>
<proteinExistence type="predicted"/>
<dbReference type="Gene3D" id="1.10.10.60">
    <property type="entry name" value="Homeodomain-like"/>
    <property type="match status" value="2"/>
</dbReference>
<evidence type="ECO:0000256" key="1">
    <source>
        <dbReference type="ARBA" id="ARBA00004123"/>
    </source>
</evidence>
<comment type="subcellular location">
    <subcellularLocation>
        <location evidence="1">Nucleus</location>
    </subcellularLocation>
</comment>
<evidence type="ECO:0000313" key="7">
    <source>
        <dbReference type="RefSeq" id="XP_017772426.1"/>
    </source>
</evidence>
<dbReference type="InterPro" id="IPR009057">
    <property type="entry name" value="Homeodomain-like_sf"/>
</dbReference>
<dbReference type="Pfam" id="PF03221">
    <property type="entry name" value="HTH_Tnp_Tc5"/>
    <property type="match status" value="1"/>
</dbReference>
<gene>
    <name evidence="7" type="primary">LOC108559608</name>
</gene>
<feature type="non-terminal residue" evidence="7">
    <location>
        <position position="326"/>
    </location>
</feature>
<dbReference type="Pfam" id="PF04218">
    <property type="entry name" value="CENP-B_N"/>
    <property type="match status" value="1"/>
</dbReference>
<feature type="compositionally biased region" description="Polar residues" evidence="4">
    <location>
        <begin position="305"/>
        <end position="315"/>
    </location>
</feature>
<feature type="region of interest" description="Disordered" evidence="4">
    <location>
        <begin position="305"/>
        <end position="326"/>
    </location>
</feature>
<evidence type="ECO:0000256" key="2">
    <source>
        <dbReference type="ARBA" id="ARBA00023125"/>
    </source>
</evidence>
<dbReference type="GeneID" id="108559608"/>
<evidence type="ECO:0000256" key="4">
    <source>
        <dbReference type="SAM" id="MobiDB-lite"/>
    </source>
</evidence>
<dbReference type="InterPro" id="IPR050863">
    <property type="entry name" value="CenT-Element_Derived"/>
</dbReference>
<keyword evidence="3" id="KW-0539">Nucleus</keyword>
<dbReference type="RefSeq" id="XP_017772426.1">
    <property type="nucleotide sequence ID" value="XM_017916937.1"/>
</dbReference>
<dbReference type="PANTHER" id="PTHR19303:SF27">
    <property type="entry name" value="HTH CENPB-TYPE DOMAIN-CONTAINING PROTEIN"/>
    <property type="match status" value="1"/>
</dbReference>
<dbReference type="SMART" id="SM00674">
    <property type="entry name" value="CENPB"/>
    <property type="match status" value="1"/>
</dbReference>
<dbReference type="PANTHER" id="PTHR19303">
    <property type="entry name" value="TRANSPOSON"/>
    <property type="match status" value="1"/>
</dbReference>
<evidence type="ECO:0000259" key="5">
    <source>
        <dbReference type="PROSITE" id="PS51253"/>
    </source>
</evidence>
<evidence type="ECO:0000256" key="3">
    <source>
        <dbReference type="ARBA" id="ARBA00023242"/>
    </source>
</evidence>
<sequence>MAPTKKIKVEKEGIRRKEMITVEVKKEIIGMHEQGMQVAAIARYYNKSTSTICTILKNKEQLMRLDVAKGVTRISKQRPRILEDIEKFLLEWIKEQQREGDAVTEQLICEKAKALYADLVCMQPGTSAGNEEGGFKASRGWFDNFKRRSGIQNDGLQRYFWNESSSQTEGSISTGNGVPHVNMPHNHVPDPHSVALARCRQSEDNQVTCILDDEGRTMNFASLVKRYKDYKGPKSDPRFKQTVILCAEQSGNRIAAERFGVPYSTLRRWRRFREDIFGDDDEYLPSKAVKYCSTKARILVKQEVLSKSSSDSTEPTPRKKRITRAS</sequence>
<protein>
    <submittedName>
        <fullName evidence="7">Uncharacterized protein LOC108559608</fullName>
    </submittedName>
</protein>
<dbReference type="InterPro" id="IPR006600">
    <property type="entry name" value="HTH_CenpB_DNA-bd_dom"/>
</dbReference>
<reference evidence="7" key="1">
    <citation type="submission" date="2025-08" db="UniProtKB">
        <authorList>
            <consortium name="RefSeq"/>
        </authorList>
    </citation>
    <scope>IDENTIFICATION</scope>
    <source>
        <tissue evidence="7">Whole Larva</tissue>
    </source>
</reference>
<dbReference type="InterPro" id="IPR007889">
    <property type="entry name" value="HTH_Psq"/>
</dbReference>
<keyword evidence="2" id="KW-0238">DNA-binding</keyword>
<organism evidence="6 7">
    <name type="scientific">Nicrophorus vespilloides</name>
    <name type="common">Boreal carrion beetle</name>
    <dbReference type="NCBI Taxonomy" id="110193"/>
    <lineage>
        <taxon>Eukaryota</taxon>
        <taxon>Metazoa</taxon>
        <taxon>Ecdysozoa</taxon>
        <taxon>Arthropoda</taxon>
        <taxon>Hexapoda</taxon>
        <taxon>Insecta</taxon>
        <taxon>Pterygota</taxon>
        <taxon>Neoptera</taxon>
        <taxon>Endopterygota</taxon>
        <taxon>Coleoptera</taxon>
        <taxon>Polyphaga</taxon>
        <taxon>Staphyliniformia</taxon>
        <taxon>Silphidae</taxon>
        <taxon>Nicrophorinae</taxon>
        <taxon>Nicrophorus</taxon>
    </lineage>
</organism>
<dbReference type="SUPFAM" id="SSF46689">
    <property type="entry name" value="Homeodomain-like"/>
    <property type="match status" value="2"/>
</dbReference>
<name>A0ABM1MCX6_NICVS</name>
<dbReference type="Proteomes" id="UP000695000">
    <property type="component" value="Unplaced"/>
</dbReference>
<keyword evidence="6" id="KW-1185">Reference proteome</keyword>
<feature type="domain" description="HTH CENPB-type" evidence="5">
    <location>
        <begin position="73"/>
        <end position="155"/>
    </location>
</feature>